<proteinExistence type="predicted"/>
<accession>A0A8K0GCB6</accession>
<comment type="caution">
    <text evidence="2">The sequence shown here is derived from an EMBL/GenBank/DDBJ whole genome shotgun (WGS) entry which is preliminary data.</text>
</comment>
<sequence length="329" mass="37083">MMKSSHLMEINSFTKGKFCTVCREIPEFSRLYKCNMGGHIICYSCFNKLPKSRGARCSECNSVFLKIHGTHLGSDEDQKKSVTVEELFQLPTEQVNLLLNKNSQEKLDGDETLMCNSSNNNNNNNNADLVNVIKKNHQTANSVPICKPFKCPHLPCGKTVNSSSLKVHFIYEHPDIMTYLIKRGEELHIASNVAVIEYGMTYCIAMIEVYDEYKVVSRAIDGLYKKLNQKVPVAIFWLLVSGSTQRENSKAYALYWLVTDSELPFKCTLEMSSSSDSCSCATFCGVNDIRDDLSTANIANKMNCLYLSYGSLLNLKGQWGEVNLRITIH</sequence>
<dbReference type="Proteomes" id="UP000801492">
    <property type="component" value="Unassembled WGS sequence"/>
</dbReference>
<evidence type="ECO:0000313" key="3">
    <source>
        <dbReference type="Proteomes" id="UP000801492"/>
    </source>
</evidence>
<organism evidence="2 3">
    <name type="scientific">Ignelater luminosus</name>
    <name type="common">Cucubano</name>
    <name type="synonym">Pyrophorus luminosus</name>
    <dbReference type="NCBI Taxonomy" id="2038154"/>
    <lineage>
        <taxon>Eukaryota</taxon>
        <taxon>Metazoa</taxon>
        <taxon>Ecdysozoa</taxon>
        <taxon>Arthropoda</taxon>
        <taxon>Hexapoda</taxon>
        <taxon>Insecta</taxon>
        <taxon>Pterygota</taxon>
        <taxon>Neoptera</taxon>
        <taxon>Endopterygota</taxon>
        <taxon>Coleoptera</taxon>
        <taxon>Polyphaga</taxon>
        <taxon>Elateriformia</taxon>
        <taxon>Elateroidea</taxon>
        <taxon>Elateridae</taxon>
        <taxon>Agrypninae</taxon>
        <taxon>Pyrophorini</taxon>
        <taxon>Ignelater</taxon>
    </lineage>
</organism>
<dbReference type="Pfam" id="PF15866">
    <property type="entry name" value="DUF4729"/>
    <property type="match status" value="1"/>
</dbReference>
<dbReference type="InterPro" id="IPR031732">
    <property type="entry name" value="DUF4729"/>
</dbReference>
<evidence type="ECO:0000259" key="1">
    <source>
        <dbReference type="Pfam" id="PF15866"/>
    </source>
</evidence>
<dbReference type="OrthoDB" id="6745034at2759"/>
<dbReference type="EMBL" id="VTPC01007696">
    <property type="protein sequence ID" value="KAF2893746.1"/>
    <property type="molecule type" value="Genomic_DNA"/>
</dbReference>
<dbReference type="SUPFAM" id="SSF57850">
    <property type="entry name" value="RING/U-box"/>
    <property type="match status" value="1"/>
</dbReference>
<evidence type="ECO:0000313" key="2">
    <source>
        <dbReference type="EMBL" id="KAF2893746.1"/>
    </source>
</evidence>
<reference evidence="2" key="1">
    <citation type="submission" date="2019-08" db="EMBL/GenBank/DDBJ databases">
        <title>The genome of the North American firefly Photinus pyralis.</title>
        <authorList>
            <consortium name="Photinus pyralis genome working group"/>
            <person name="Fallon T.R."/>
            <person name="Sander Lower S.E."/>
            <person name="Weng J.-K."/>
        </authorList>
    </citation>
    <scope>NUCLEOTIDE SEQUENCE</scope>
    <source>
        <strain evidence="2">TRF0915ILg1</strain>
        <tissue evidence="2">Whole body</tissue>
    </source>
</reference>
<protein>
    <recommendedName>
        <fullName evidence="1">DUF4729 domain-containing protein</fullName>
    </recommendedName>
</protein>
<feature type="domain" description="DUF4729" evidence="1">
    <location>
        <begin position="150"/>
        <end position="313"/>
    </location>
</feature>
<name>A0A8K0GCB6_IGNLU</name>
<keyword evidence="3" id="KW-1185">Reference proteome</keyword>
<dbReference type="AlphaFoldDB" id="A0A8K0GCB6"/>
<gene>
    <name evidence="2" type="ORF">ILUMI_12440</name>
</gene>
<dbReference type="CDD" id="cd16449">
    <property type="entry name" value="RING-HC"/>
    <property type="match status" value="1"/>
</dbReference>